<proteinExistence type="predicted"/>
<reference evidence="1" key="1">
    <citation type="journal article" date="2021" name="Proc. Natl. Acad. Sci. U.S.A.">
        <title>A Catalog of Tens of Thousands of Viruses from Human Metagenomes Reveals Hidden Associations with Chronic Diseases.</title>
        <authorList>
            <person name="Tisza M.J."/>
            <person name="Buck C.B."/>
        </authorList>
    </citation>
    <scope>NUCLEOTIDE SEQUENCE</scope>
    <source>
        <strain evidence="1">CtVif31</strain>
    </source>
</reference>
<evidence type="ECO:0000313" key="1">
    <source>
        <dbReference type="EMBL" id="DAE13533.1"/>
    </source>
</evidence>
<organism evidence="1">
    <name type="scientific">Siphoviridae sp. ctVif31</name>
    <dbReference type="NCBI Taxonomy" id="2825532"/>
    <lineage>
        <taxon>Viruses</taxon>
        <taxon>Duplodnaviria</taxon>
        <taxon>Heunggongvirae</taxon>
        <taxon>Uroviricota</taxon>
        <taxon>Caudoviricetes</taxon>
    </lineage>
</organism>
<sequence length="58" mass="6927">MKMIEVCGKEIKDECSHCGNILECELFRQGHGIKQERENIAKMIECQMKHREKRKFEC</sequence>
<protein>
    <submittedName>
        <fullName evidence="1">Uncharacterized protein</fullName>
    </submittedName>
</protein>
<accession>A0A8S5Q4G2</accession>
<dbReference type="EMBL" id="BK015567">
    <property type="protein sequence ID" value="DAE13533.1"/>
    <property type="molecule type" value="Genomic_DNA"/>
</dbReference>
<name>A0A8S5Q4G2_9CAUD</name>